<evidence type="ECO:0000256" key="6">
    <source>
        <dbReference type="ARBA" id="ARBA00035226"/>
    </source>
</evidence>
<evidence type="ECO:0000256" key="2">
    <source>
        <dbReference type="ARBA" id="ARBA00011133"/>
    </source>
</evidence>
<dbReference type="Proteomes" id="UP000694380">
    <property type="component" value="Unplaced"/>
</dbReference>
<comment type="subunit">
    <text evidence="2">Component of the large ribosomal subunit.</text>
</comment>
<dbReference type="InterPro" id="IPR000509">
    <property type="entry name" value="Ribosomal_eL36"/>
</dbReference>
<proteinExistence type="inferred from homology"/>
<comment type="similarity">
    <text evidence="1">Belongs to the eukaryotic ribosomal protein eL36 family.</text>
</comment>
<dbReference type="AlphaFoldDB" id="A0A8C3H862"/>
<reference evidence="9" key="2">
    <citation type="submission" date="2025-09" db="UniProtKB">
        <authorList>
            <consortium name="Ensembl"/>
        </authorList>
    </citation>
    <scope>IDENTIFICATION</scope>
</reference>
<sequence length="101" mass="11538">MPNRCPVAVGFSKGHKATKNVSKPRQCRRREHLTKHTKFVRDMIREICGFAPYEKRAPFPPPAPPEDSENVKRARKTSMQKQKLPSSSERLGLAKMLLIVL</sequence>
<dbReference type="Gene3D" id="1.10.10.1760">
    <property type="entry name" value="60S ribosomal protein L36"/>
    <property type="match status" value="1"/>
</dbReference>
<evidence type="ECO:0000256" key="3">
    <source>
        <dbReference type="ARBA" id="ARBA00022980"/>
    </source>
</evidence>
<evidence type="ECO:0000256" key="7">
    <source>
        <dbReference type="ARBA" id="ARBA00035331"/>
    </source>
</evidence>
<keyword evidence="4" id="KW-0687">Ribonucleoprotein</keyword>
<feature type="compositionally biased region" description="Polar residues" evidence="8">
    <location>
        <begin position="79"/>
        <end position="88"/>
    </location>
</feature>
<evidence type="ECO:0000256" key="1">
    <source>
        <dbReference type="ARBA" id="ARBA00006509"/>
    </source>
</evidence>
<dbReference type="Pfam" id="PF01158">
    <property type="entry name" value="Ribosomal_L36e"/>
    <property type="match status" value="1"/>
</dbReference>
<evidence type="ECO:0000256" key="5">
    <source>
        <dbReference type="ARBA" id="ARBA00034092"/>
    </source>
</evidence>
<comment type="function">
    <text evidence="5">Component of the large ribosomal subunit. The ribosome is a large ribonucleoprotein complex responsible for the synthesis of proteins in the cell.</text>
</comment>
<feature type="region of interest" description="Disordered" evidence="8">
    <location>
        <begin position="1"/>
        <end position="27"/>
    </location>
</feature>
<dbReference type="GO" id="GO:0006412">
    <property type="term" value="P:translation"/>
    <property type="evidence" value="ECO:0007669"/>
    <property type="project" value="InterPro"/>
</dbReference>
<name>A0A8C3H862_CHRPI</name>
<organism evidence="9 10">
    <name type="scientific">Chrysemys picta bellii</name>
    <name type="common">Western painted turtle</name>
    <name type="synonym">Emys bellii</name>
    <dbReference type="NCBI Taxonomy" id="8478"/>
    <lineage>
        <taxon>Eukaryota</taxon>
        <taxon>Metazoa</taxon>
        <taxon>Chordata</taxon>
        <taxon>Craniata</taxon>
        <taxon>Vertebrata</taxon>
        <taxon>Euteleostomi</taxon>
        <taxon>Archelosauria</taxon>
        <taxon>Testudinata</taxon>
        <taxon>Testudines</taxon>
        <taxon>Cryptodira</taxon>
        <taxon>Durocryptodira</taxon>
        <taxon>Testudinoidea</taxon>
        <taxon>Emydidae</taxon>
        <taxon>Chrysemys</taxon>
    </lineage>
</organism>
<keyword evidence="3" id="KW-0689">Ribosomal protein</keyword>
<dbReference type="GeneTree" id="ENSGT00390000011943"/>
<protein>
    <recommendedName>
        <fullName evidence="6">Large ribosomal subunit protein eL36</fullName>
    </recommendedName>
    <alternativeName>
        <fullName evidence="7">60S ribosomal protein L36</fullName>
    </alternativeName>
</protein>
<dbReference type="InterPro" id="IPR038097">
    <property type="entry name" value="Ribosomal_eL36_sf"/>
</dbReference>
<evidence type="ECO:0000256" key="8">
    <source>
        <dbReference type="SAM" id="MobiDB-lite"/>
    </source>
</evidence>
<dbReference type="Ensembl" id="ENSCPBT00000009639.1">
    <property type="protein sequence ID" value="ENSCPBP00000008003.1"/>
    <property type="gene ID" value="ENSCPBG00000006294.1"/>
</dbReference>
<keyword evidence="10" id="KW-1185">Reference proteome</keyword>
<reference evidence="9" key="1">
    <citation type="submission" date="2025-08" db="UniProtKB">
        <authorList>
            <consortium name="Ensembl"/>
        </authorList>
    </citation>
    <scope>IDENTIFICATION</scope>
</reference>
<evidence type="ECO:0000256" key="4">
    <source>
        <dbReference type="ARBA" id="ARBA00023274"/>
    </source>
</evidence>
<dbReference type="GO" id="GO:1990904">
    <property type="term" value="C:ribonucleoprotein complex"/>
    <property type="evidence" value="ECO:0007669"/>
    <property type="project" value="UniProtKB-KW"/>
</dbReference>
<accession>A0A8C3H862</accession>
<evidence type="ECO:0000313" key="10">
    <source>
        <dbReference type="Proteomes" id="UP000694380"/>
    </source>
</evidence>
<dbReference type="PANTHER" id="PTHR10114">
    <property type="entry name" value="60S RIBOSOMAL PROTEIN L36"/>
    <property type="match status" value="1"/>
</dbReference>
<dbReference type="GO" id="GO:0003735">
    <property type="term" value="F:structural constituent of ribosome"/>
    <property type="evidence" value="ECO:0007669"/>
    <property type="project" value="InterPro"/>
</dbReference>
<feature type="region of interest" description="Disordered" evidence="8">
    <location>
        <begin position="55"/>
        <end position="88"/>
    </location>
</feature>
<dbReference type="GO" id="GO:0005840">
    <property type="term" value="C:ribosome"/>
    <property type="evidence" value="ECO:0007669"/>
    <property type="project" value="UniProtKB-KW"/>
</dbReference>
<evidence type="ECO:0000313" key="9">
    <source>
        <dbReference type="Ensembl" id="ENSCPBP00000008003.1"/>
    </source>
</evidence>